<gene>
    <name evidence="2" type="ORF">CM240_1456</name>
</gene>
<dbReference type="eggNOG" id="COG1302">
    <property type="taxonomic scope" value="Bacteria"/>
</dbReference>
<dbReference type="HOGENOM" id="CLU_113198_4_2_9"/>
<protein>
    <submittedName>
        <fullName evidence="2">Asp23 family protein</fullName>
    </submittedName>
</protein>
<reference evidence="2 3" key="1">
    <citation type="submission" date="2013-11" db="EMBL/GenBank/DDBJ databases">
        <title>Complete genome sequence of Clostridum sp. M2/40.</title>
        <authorList>
            <person name="Wibberg D."/>
            <person name="Puehler A."/>
            <person name="Schlueter A."/>
        </authorList>
    </citation>
    <scope>NUCLEOTIDE SEQUENCE [LARGE SCALE GENOMIC DNA]</scope>
    <source>
        <strain evidence="3">M2/40</strain>
    </source>
</reference>
<evidence type="ECO:0000256" key="1">
    <source>
        <dbReference type="ARBA" id="ARBA00005721"/>
    </source>
</evidence>
<comment type="similarity">
    <text evidence="1">Belongs to the asp23 family.</text>
</comment>
<name>W6SFY7_9CLOT</name>
<dbReference type="InterPro" id="IPR005531">
    <property type="entry name" value="Asp23"/>
</dbReference>
<dbReference type="EMBL" id="HG917868">
    <property type="protein sequence ID" value="CDM68615.1"/>
    <property type="molecule type" value="Genomic_DNA"/>
</dbReference>
<dbReference type="STRING" id="1216932.CM240_1456"/>
<evidence type="ECO:0000313" key="2">
    <source>
        <dbReference type="EMBL" id="CDM68615.1"/>
    </source>
</evidence>
<dbReference type="Pfam" id="PF03780">
    <property type="entry name" value="Asp23"/>
    <property type="match status" value="1"/>
</dbReference>
<dbReference type="PANTHER" id="PTHR34297">
    <property type="entry name" value="HYPOTHETICAL CYTOSOLIC PROTEIN-RELATED"/>
    <property type="match status" value="1"/>
</dbReference>
<dbReference type="RefSeq" id="WP_044037820.1">
    <property type="nucleotide sequence ID" value="NZ_HG917868.1"/>
</dbReference>
<evidence type="ECO:0000313" key="3">
    <source>
        <dbReference type="Proteomes" id="UP000019426"/>
    </source>
</evidence>
<dbReference type="OrthoDB" id="9793465at2"/>
<proteinExistence type="inferred from homology"/>
<dbReference type="PANTHER" id="PTHR34297:SF2">
    <property type="entry name" value="ASP23_GLS24 FAMILY ENVELOPE STRESS RESPONSE PROTEIN"/>
    <property type="match status" value="1"/>
</dbReference>
<dbReference type="PATRIC" id="fig|1216932.3.peg.1449"/>
<dbReference type="Proteomes" id="UP000019426">
    <property type="component" value="Chromosome M2/40_rep1"/>
</dbReference>
<dbReference type="AlphaFoldDB" id="W6SFY7"/>
<organism evidence="2 3">
    <name type="scientific">Clostridium bornimense</name>
    <dbReference type="NCBI Taxonomy" id="1216932"/>
    <lineage>
        <taxon>Bacteria</taxon>
        <taxon>Bacillati</taxon>
        <taxon>Bacillota</taxon>
        <taxon>Clostridia</taxon>
        <taxon>Eubacteriales</taxon>
        <taxon>Clostridiaceae</taxon>
        <taxon>Clostridium</taxon>
    </lineage>
</organism>
<accession>W6SFY7</accession>
<keyword evidence="3" id="KW-1185">Reference proteome</keyword>
<dbReference type="KEGG" id="clt:CM240_1456"/>
<sequence>MEQELNQEIGIIKISDDVVGIISGLAANEIKGIHSMSTGFVEGITSKLSGKKNVSRGVKVNFADDNATIDIYVIVEYGLKITDACIKVQENVKKTVETMTGLKVDKINVYVQNVMFPKPENETISEEE</sequence>